<evidence type="ECO:0000256" key="10">
    <source>
        <dbReference type="ARBA" id="ARBA00023098"/>
    </source>
</evidence>
<evidence type="ECO:0000256" key="2">
    <source>
        <dbReference type="ARBA" id="ARBA00002923"/>
    </source>
</evidence>
<feature type="binding site" evidence="12">
    <location>
        <position position="254"/>
    </location>
    <ligand>
        <name>Zn(2+)</name>
        <dbReference type="ChEBI" id="CHEBI:29105"/>
    </ligand>
</feature>
<feature type="binding site" evidence="12">
    <location>
        <position position="93"/>
    </location>
    <ligand>
        <name>Zn(2+)</name>
        <dbReference type="ChEBI" id="CHEBI:29105"/>
    </ligand>
</feature>
<dbReference type="AlphaFoldDB" id="A0A5J6MEJ5"/>
<comment type="cofactor">
    <cofactor evidence="1 12">
        <name>Zn(2+)</name>
        <dbReference type="ChEBI" id="CHEBI:29105"/>
    </cofactor>
</comment>
<feature type="active site" description="Proton donor" evidence="12">
    <location>
        <position position="277"/>
    </location>
</feature>
<dbReference type="Gene3D" id="3.30.230.20">
    <property type="entry name" value="lpxc deacetylase, domain 1"/>
    <property type="match status" value="1"/>
</dbReference>
<keyword evidence="8 12" id="KW-0378">Hydrolase</keyword>
<evidence type="ECO:0000256" key="6">
    <source>
        <dbReference type="ARBA" id="ARBA00022556"/>
    </source>
</evidence>
<evidence type="ECO:0000256" key="9">
    <source>
        <dbReference type="ARBA" id="ARBA00022833"/>
    </source>
</evidence>
<dbReference type="NCBIfam" id="TIGR00325">
    <property type="entry name" value="lpxC"/>
    <property type="match status" value="1"/>
</dbReference>
<dbReference type="KEGG" id="htq:FRZ44_11190"/>
<feature type="binding site" evidence="12">
    <location>
        <position position="250"/>
    </location>
    <ligand>
        <name>Zn(2+)</name>
        <dbReference type="ChEBI" id="CHEBI:29105"/>
    </ligand>
</feature>
<evidence type="ECO:0000256" key="5">
    <source>
        <dbReference type="ARBA" id="ARBA00022516"/>
    </source>
</evidence>
<evidence type="ECO:0000256" key="8">
    <source>
        <dbReference type="ARBA" id="ARBA00022801"/>
    </source>
</evidence>
<dbReference type="OrthoDB" id="9802746at2"/>
<dbReference type="PANTHER" id="PTHR33694:SF1">
    <property type="entry name" value="UDP-3-O-ACYL-N-ACETYLGLUCOSAMINE DEACETYLASE 1, MITOCHONDRIAL-RELATED"/>
    <property type="match status" value="1"/>
</dbReference>
<dbReference type="GO" id="GO:0046872">
    <property type="term" value="F:metal ion binding"/>
    <property type="evidence" value="ECO:0007669"/>
    <property type="project" value="UniProtKB-KW"/>
</dbReference>
<keyword evidence="5 12" id="KW-0444">Lipid biosynthesis</keyword>
<dbReference type="SUPFAM" id="SSF54211">
    <property type="entry name" value="Ribosomal protein S5 domain 2-like"/>
    <property type="match status" value="2"/>
</dbReference>
<name>A0A5J6MEJ5_9PROT</name>
<comment type="similarity">
    <text evidence="12">Belongs to the LpxC family.</text>
</comment>
<keyword evidence="6 12" id="KW-0441">Lipid A biosynthesis</keyword>
<evidence type="ECO:0000313" key="13">
    <source>
        <dbReference type="EMBL" id="QEX15832.1"/>
    </source>
</evidence>
<keyword evidence="10 12" id="KW-0443">Lipid metabolism</keyword>
<dbReference type="InterPro" id="IPR004463">
    <property type="entry name" value="UDP-acyl_GlcNac_deAcase"/>
</dbReference>
<gene>
    <name evidence="12 13" type="primary">lpxC</name>
    <name evidence="13" type="ORF">FRZ44_11190</name>
</gene>
<evidence type="ECO:0000256" key="11">
    <source>
        <dbReference type="ARBA" id="ARBA00024535"/>
    </source>
</evidence>
<comment type="catalytic activity">
    <reaction evidence="11 12">
        <text>a UDP-3-O-[(3R)-3-hydroxyacyl]-N-acetyl-alpha-D-glucosamine + H2O = a UDP-3-O-[(3R)-3-hydroxyacyl]-alpha-D-glucosamine + acetate</text>
        <dbReference type="Rhea" id="RHEA:67816"/>
        <dbReference type="ChEBI" id="CHEBI:15377"/>
        <dbReference type="ChEBI" id="CHEBI:30089"/>
        <dbReference type="ChEBI" id="CHEBI:137740"/>
        <dbReference type="ChEBI" id="CHEBI:173225"/>
        <dbReference type="EC" id="3.5.1.108"/>
    </reaction>
</comment>
<dbReference type="RefSeq" id="WP_151176254.1">
    <property type="nucleotide sequence ID" value="NZ_CP042906.1"/>
</dbReference>
<dbReference type="EC" id="3.5.1.108" evidence="4 12"/>
<organism evidence="13 14">
    <name type="scientific">Hypericibacter terrae</name>
    <dbReference type="NCBI Taxonomy" id="2602015"/>
    <lineage>
        <taxon>Bacteria</taxon>
        <taxon>Pseudomonadati</taxon>
        <taxon>Pseudomonadota</taxon>
        <taxon>Alphaproteobacteria</taxon>
        <taxon>Rhodospirillales</taxon>
        <taxon>Dongiaceae</taxon>
        <taxon>Hypericibacter</taxon>
    </lineage>
</organism>
<dbReference type="InterPro" id="IPR020568">
    <property type="entry name" value="Ribosomal_Su5_D2-typ_SF"/>
</dbReference>
<reference evidence="13 14" key="1">
    <citation type="submission" date="2019-08" db="EMBL/GenBank/DDBJ databases">
        <title>Hyperibacter terrae gen. nov., sp. nov. and Hyperibacter viscosus sp. nov., two new members in the family Rhodospirillaceae isolated from the rhizosphere of Hypericum perforatum.</title>
        <authorList>
            <person name="Noviana Z."/>
        </authorList>
    </citation>
    <scope>NUCLEOTIDE SEQUENCE [LARGE SCALE GENOMIC DNA]</scope>
    <source>
        <strain evidence="13 14">R5913</strain>
    </source>
</reference>
<comment type="pathway">
    <text evidence="3 12">Glycolipid biosynthesis; lipid IV(A) biosynthesis; lipid IV(A) from (3R)-3-hydroxytetradecanoyl-[acyl-carrier-protein] and UDP-N-acetyl-alpha-D-glucosamine: step 2/6.</text>
</comment>
<dbReference type="GO" id="GO:0009245">
    <property type="term" value="P:lipid A biosynthetic process"/>
    <property type="evidence" value="ECO:0007669"/>
    <property type="project" value="UniProtKB-UniRule"/>
</dbReference>
<accession>A0A5J6MEJ5</accession>
<dbReference type="Proteomes" id="UP000326202">
    <property type="component" value="Chromosome"/>
</dbReference>
<evidence type="ECO:0000256" key="1">
    <source>
        <dbReference type="ARBA" id="ARBA00001947"/>
    </source>
</evidence>
<keyword evidence="7 12" id="KW-0479">Metal-binding</keyword>
<dbReference type="InterPro" id="IPR011334">
    <property type="entry name" value="UDP-acyl_GlcNac_deAcase_C"/>
</dbReference>
<comment type="function">
    <text evidence="2 12">Catalyzes the hydrolysis of UDP-3-O-myristoyl-N-acetylglucosamine to form UDP-3-O-myristoylglucosamine and acetate, the committed step in lipid A biosynthesis.</text>
</comment>
<dbReference type="GO" id="GO:0103117">
    <property type="term" value="F:UDP-3-O-acyl-N-acetylglucosamine deacetylase activity"/>
    <property type="evidence" value="ECO:0007669"/>
    <property type="project" value="UniProtKB-UniRule"/>
</dbReference>
<dbReference type="Pfam" id="PF03331">
    <property type="entry name" value="LpxC"/>
    <property type="match status" value="1"/>
</dbReference>
<sequence>MPDSIAGPTEFAGFARQRTLRNSVSCSGIGLHSGRAVRMSIHAAPAGSGIRFLRTDLSGDRAIIPADWRQVCDLPLCTALSNDAGTQVATVEHVMAALAGCGIDNAEIAIDAPELPIMDGSAAPFLFLIECAGMVEQPAPRRAIALLKSVVVEDSQRRVALHPATEFSVEIEVDYGTCELTRQSYSARVTADAFRAEIARARTYGFLADAEALRAAGLAQGASLDNAVVVSEGKVLNQGGLRYPNELARHKALDVIGDLALAGGPLLARFEGRRSGHKLHHRLLAALFADSEAWAWAPIREDLPIQVSAAE</sequence>
<proteinExistence type="inferred from homology"/>
<dbReference type="GO" id="GO:0016020">
    <property type="term" value="C:membrane"/>
    <property type="evidence" value="ECO:0007669"/>
    <property type="project" value="GOC"/>
</dbReference>
<evidence type="ECO:0000256" key="3">
    <source>
        <dbReference type="ARBA" id="ARBA00005002"/>
    </source>
</evidence>
<dbReference type="EMBL" id="CP042906">
    <property type="protein sequence ID" value="QEX15832.1"/>
    <property type="molecule type" value="Genomic_DNA"/>
</dbReference>
<dbReference type="UniPathway" id="UPA00359">
    <property type="reaction ID" value="UER00478"/>
</dbReference>
<dbReference type="HAMAP" id="MF_00388">
    <property type="entry name" value="LpxC"/>
    <property type="match status" value="1"/>
</dbReference>
<evidence type="ECO:0000256" key="4">
    <source>
        <dbReference type="ARBA" id="ARBA00012745"/>
    </source>
</evidence>
<dbReference type="Gene3D" id="3.30.1700.10">
    <property type="entry name" value="lpxc deacetylase, domain 2"/>
    <property type="match status" value="1"/>
</dbReference>
<keyword evidence="9 12" id="KW-0862">Zinc</keyword>
<dbReference type="PANTHER" id="PTHR33694">
    <property type="entry name" value="UDP-3-O-ACYL-N-ACETYLGLUCOSAMINE DEACETYLASE 1, MITOCHONDRIAL-RELATED"/>
    <property type="match status" value="1"/>
</dbReference>
<dbReference type="InterPro" id="IPR015870">
    <property type="entry name" value="UDP-acyl_N-AcGlcN_deAcase_N"/>
</dbReference>
<protein>
    <recommendedName>
        <fullName evidence="4 12">UDP-3-O-acyl-N-acetylglucosamine deacetylase</fullName>
        <shortName evidence="12">UDP-3-O-acyl-GlcNAc deacetylase</shortName>
        <ecNumber evidence="4 12">3.5.1.108</ecNumber>
    </recommendedName>
    <alternativeName>
        <fullName evidence="12">UDP-3-O-[R-3-hydroxymyristoyl]-N-acetylglucosamine deacetylase</fullName>
    </alternativeName>
</protein>
<evidence type="ECO:0000313" key="14">
    <source>
        <dbReference type="Proteomes" id="UP000326202"/>
    </source>
</evidence>
<evidence type="ECO:0000256" key="12">
    <source>
        <dbReference type="HAMAP-Rule" id="MF_00388"/>
    </source>
</evidence>
<evidence type="ECO:0000256" key="7">
    <source>
        <dbReference type="ARBA" id="ARBA00022723"/>
    </source>
</evidence>
<keyword evidence="14" id="KW-1185">Reference proteome</keyword>